<dbReference type="GO" id="GO:0005524">
    <property type="term" value="F:ATP binding"/>
    <property type="evidence" value="ECO:0007669"/>
    <property type="project" value="UniProtKB-KW"/>
</dbReference>
<dbReference type="EMBL" id="CAFABA010000072">
    <property type="protein sequence ID" value="CAB4833052.1"/>
    <property type="molecule type" value="Genomic_DNA"/>
</dbReference>
<dbReference type="FunFam" id="3.40.50.300:FF:000640">
    <property type="entry name" value="MoxR family ATPase"/>
    <property type="match status" value="1"/>
</dbReference>
<keyword evidence="1" id="KW-0547">Nucleotide-binding</keyword>
<dbReference type="CDD" id="cd00009">
    <property type="entry name" value="AAA"/>
    <property type="match status" value="1"/>
</dbReference>
<protein>
    <submittedName>
        <fullName evidence="6">Unannotated protein</fullName>
    </submittedName>
</protein>
<dbReference type="EMBL" id="CAEZYR010000034">
    <property type="protein sequence ID" value="CAB4740719.1"/>
    <property type="molecule type" value="Genomic_DNA"/>
</dbReference>
<dbReference type="GO" id="GO:0016887">
    <property type="term" value="F:ATP hydrolysis activity"/>
    <property type="evidence" value="ECO:0007669"/>
    <property type="project" value="InterPro"/>
</dbReference>
<evidence type="ECO:0000259" key="4">
    <source>
        <dbReference type="Pfam" id="PF17863"/>
    </source>
</evidence>
<evidence type="ECO:0000313" key="7">
    <source>
        <dbReference type="EMBL" id="CAB4905003.1"/>
    </source>
</evidence>
<dbReference type="AlphaFoldDB" id="A0A6J7AJM8"/>
<accession>A0A6J7AJM8</accession>
<dbReference type="Pfam" id="PF07726">
    <property type="entry name" value="AAA_3"/>
    <property type="match status" value="1"/>
</dbReference>
<dbReference type="InterPro" id="IPR011703">
    <property type="entry name" value="ATPase_AAA-3"/>
</dbReference>
<feature type="domain" description="ATPase AAA-3" evidence="3">
    <location>
        <begin position="50"/>
        <end position="180"/>
    </location>
</feature>
<evidence type="ECO:0000313" key="8">
    <source>
        <dbReference type="EMBL" id="CAB4985550.1"/>
    </source>
</evidence>
<dbReference type="Pfam" id="PF17863">
    <property type="entry name" value="AAA_lid_2"/>
    <property type="match status" value="1"/>
</dbReference>
<dbReference type="InterPro" id="IPR050764">
    <property type="entry name" value="CbbQ/NirQ/NorQ/GpvN"/>
</dbReference>
<dbReference type="Gene3D" id="3.40.50.300">
    <property type="entry name" value="P-loop containing nucleotide triphosphate hydrolases"/>
    <property type="match status" value="1"/>
</dbReference>
<dbReference type="SUPFAM" id="SSF52540">
    <property type="entry name" value="P-loop containing nucleoside triphosphate hydrolases"/>
    <property type="match status" value="1"/>
</dbReference>
<dbReference type="EMBL" id="CAFBMH010000030">
    <property type="protein sequence ID" value="CAB4905003.1"/>
    <property type="molecule type" value="Genomic_DNA"/>
</dbReference>
<evidence type="ECO:0000313" key="6">
    <source>
        <dbReference type="EMBL" id="CAB4833052.1"/>
    </source>
</evidence>
<dbReference type="PANTHER" id="PTHR42759:SF5">
    <property type="entry name" value="METHANOL DEHYDROGENASE REGULATOR"/>
    <property type="match status" value="1"/>
</dbReference>
<proteinExistence type="predicted"/>
<keyword evidence="2" id="KW-0067">ATP-binding</keyword>
<evidence type="ECO:0000256" key="1">
    <source>
        <dbReference type="ARBA" id="ARBA00022741"/>
    </source>
</evidence>
<reference evidence="6" key="1">
    <citation type="submission" date="2020-05" db="EMBL/GenBank/DDBJ databases">
        <authorList>
            <person name="Chiriac C."/>
            <person name="Salcher M."/>
            <person name="Ghai R."/>
            <person name="Kavagutti S V."/>
        </authorList>
    </citation>
    <scope>NUCLEOTIDE SEQUENCE</scope>
</reference>
<dbReference type="PANTHER" id="PTHR42759">
    <property type="entry name" value="MOXR FAMILY PROTEIN"/>
    <property type="match status" value="1"/>
</dbReference>
<feature type="domain" description="ChlI/MoxR AAA lid" evidence="4">
    <location>
        <begin position="242"/>
        <end position="310"/>
    </location>
</feature>
<gene>
    <name evidence="5" type="ORF">UFOPK2754_01151</name>
    <name evidence="6" type="ORF">UFOPK3139_01753</name>
    <name evidence="7" type="ORF">UFOPK3543_01084</name>
    <name evidence="8" type="ORF">UFOPK3967_00653</name>
</gene>
<sequence>MSTTDNPVNDREAEEFGRQFNAVVENVERVIRGKTEVIRLALCCMLAEGHLLIEDVPGVGKTSLGKALAESIDGTWNRIQFTPDLLPTDVTGVQIFNRQTSQFEFRAGAVFANIVLGDEINRASPKTQSAMLEVMAEYQVTIDSHSYPVPNPFLVIATQNPIEHEGTYNLPEAQIDRFLMRISVGYPDRASEMEIVDRSGSRRRPTTLSPVISTRDVERMSNVVERLYVSPAIKQYVVSIVRATRELPQLRLGVSPRGSVALARAAQAVAASDGRAFVTADDVKRLIPFVLGHRMMLSPEADLAGVTIAELLDRVVKSVPVPKRRDDA</sequence>
<dbReference type="PIRSF" id="PIRSF002849">
    <property type="entry name" value="AAA_ATPase_chaperone_MoxR_prd"/>
    <property type="match status" value="1"/>
</dbReference>
<evidence type="ECO:0000313" key="5">
    <source>
        <dbReference type="EMBL" id="CAB4740719.1"/>
    </source>
</evidence>
<dbReference type="InterPro" id="IPR041628">
    <property type="entry name" value="ChlI/MoxR_AAA_lid"/>
</dbReference>
<organism evidence="6">
    <name type="scientific">freshwater metagenome</name>
    <dbReference type="NCBI Taxonomy" id="449393"/>
    <lineage>
        <taxon>unclassified sequences</taxon>
        <taxon>metagenomes</taxon>
        <taxon>ecological metagenomes</taxon>
    </lineage>
</organism>
<dbReference type="Gene3D" id="1.10.8.80">
    <property type="entry name" value="Magnesium chelatase subunit I, C-Terminal domain"/>
    <property type="match status" value="1"/>
</dbReference>
<evidence type="ECO:0000259" key="3">
    <source>
        <dbReference type="Pfam" id="PF07726"/>
    </source>
</evidence>
<dbReference type="InterPro" id="IPR027417">
    <property type="entry name" value="P-loop_NTPase"/>
</dbReference>
<dbReference type="EMBL" id="CAFBOS010000027">
    <property type="protein sequence ID" value="CAB4985550.1"/>
    <property type="molecule type" value="Genomic_DNA"/>
</dbReference>
<name>A0A6J7AJM8_9ZZZZ</name>
<evidence type="ECO:0000256" key="2">
    <source>
        <dbReference type="ARBA" id="ARBA00022840"/>
    </source>
</evidence>